<dbReference type="PROSITE" id="PS60002">
    <property type="entry name" value="PHOSPHOKETOLASE_1"/>
    <property type="match status" value="1"/>
</dbReference>
<dbReference type="Pfam" id="PF09364">
    <property type="entry name" value="XFP_N"/>
    <property type="match status" value="1"/>
</dbReference>
<comment type="cofactor">
    <cofactor evidence="1 5">
        <name>thiamine diphosphate</name>
        <dbReference type="ChEBI" id="CHEBI:58937"/>
    </cofactor>
</comment>
<dbReference type="PROSITE" id="PS60003">
    <property type="entry name" value="PHOSPHOKETOLASE_2"/>
    <property type="match status" value="1"/>
</dbReference>
<proteinExistence type="inferred from homology"/>
<evidence type="ECO:0000259" key="6">
    <source>
        <dbReference type="Pfam" id="PF09363"/>
    </source>
</evidence>
<dbReference type="OrthoDB" id="9768449at2"/>
<evidence type="ECO:0000313" key="8">
    <source>
        <dbReference type="EMBL" id="TNH29573.1"/>
    </source>
</evidence>
<dbReference type="CDD" id="cd02011">
    <property type="entry name" value="TPP_PK"/>
    <property type="match status" value="1"/>
</dbReference>
<dbReference type="InterPro" id="IPR005593">
    <property type="entry name" value="Xul5P/Fru6P_PKetolase"/>
</dbReference>
<sequence length="797" mass="88689">MDTALDVHRALTDDELRRLDAYWRAANYLTVGQIYLLGNPLLRDPLTPDDIKPRLLGHWGTSPGLNLIYAHLNRVIVARDLNAMLVTGPGHGGPAIVANTWLEGTWSERYHGVARDEAGMAELFRQFSFPGGIPSHVAADVPGSIHEGGELGYALSHAYGAAFDHPDLVVACVIGDGEAETGPLAGSWLSNVFLNPARDGAVLPILHLNGYKIANPTVLSRIPEADLLDLMRGSGYQPYVVAGDDPTEVHRTLAATMDRTLDEIAAIQSRARTGGVVERPRWPMIVLRTPKGWTGPGEVDGKQVEGTYRAHQVPLSGVRDNPAHLAALEQWLRSYRPEELFDATGAPVDELRTLPPRGDRRMSANPVTNGGVVLRDLALPDFRDYGVEVPEPGQPMAGATGVLGPWIRDVIAANPETFRLFGPDEVASNRLGAAFEVTDRAWVAETVPGDDHLSPDGRVMEVLSEHLCQGWLEGYLLTGRHGVFTSYEAFIHIVDSMLNQHAKWLKVTRAIPWRQPIASLNYLLSSHVWRQDHNGFSHQDPGFIDHVVNKKAEVVRVYLPPDANTLLATMDHCLRSRHYINVVVAGKQPAPNWLTMTEAIQHTRRGLGIWEWASSDAGTEPDVVLACCGDVPTLETLAAVELLRQHLPELKVRLVNVVDLMRLQPDTEHPHGLPDKEFDTIFTADRPIIFAYHGYPWLIHRLTYRRTNHENLHVRGYKEEGTTTTPFDMVMLNDLDRFHLVIDVIDRVPGLAARAAHLRQEMIDARQAARDYTRRYGEDDPQVAEWSWIRETDPTNR</sequence>
<dbReference type="NCBIfam" id="NF003621">
    <property type="entry name" value="PRK05261.1-6"/>
    <property type="match status" value="1"/>
</dbReference>
<evidence type="ECO:0000256" key="3">
    <source>
        <dbReference type="ARBA" id="ARBA00023052"/>
    </source>
</evidence>
<evidence type="ECO:0000256" key="2">
    <source>
        <dbReference type="ARBA" id="ARBA00005623"/>
    </source>
</evidence>
<dbReference type="Gene3D" id="3.40.50.970">
    <property type="match status" value="2"/>
</dbReference>
<organism evidence="8 9">
    <name type="scientific">Micromonospora orduensis</name>
    <dbReference type="NCBI Taxonomy" id="1420891"/>
    <lineage>
        <taxon>Bacteria</taxon>
        <taxon>Bacillati</taxon>
        <taxon>Actinomycetota</taxon>
        <taxon>Actinomycetes</taxon>
        <taxon>Micromonosporales</taxon>
        <taxon>Micromonosporaceae</taxon>
        <taxon>Micromonospora</taxon>
    </lineage>
</organism>
<accession>A0A5C4QU42</accession>
<comment type="similarity">
    <text evidence="2 5">Belongs to the XFP family.</text>
</comment>
<dbReference type="NCBIfam" id="NF003617">
    <property type="entry name" value="PRK05261.1-2"/>
    <property type="match status" value="1"/>
</dbReference>
<name>A0A5C4QU42_9ACTN</name>
<dbReference type="EMBL" id="VDFY01000139">
    <property type="protein sequence ID" value="TNH29573.1"/>
    <property type="molecule type" value="Genomic_DNA"/>
</dbReference>
<dbReference type="InterPro" id="IPR019790">
    <property type="entry name" value="Xul5P/Fru6P_PKetolase_CS"/>
</dbReference>
<dbReference type="PANTHER" id="PTHR31273:SF0">
    <property type="entry name" value="PHOSPHOKETOLASE-RELATED"/>
    <property type="match status" value="1"/>
</dbReference>
<dbReference type="GO" id="GO:0016832">
    <property type="term" value="F:aldehyde-lyase activity"/>
    <property type="evidence" value="ECO:0007669"/>
    <property type="project" value="UniProtKB-UniRule"/>
</dbReference>
<dbReference type="InterPro" id="IPR023962">
    <property type="entry name" value="Phosphoketolase"/>
</dbReference>
<evidence type="ECO:0000313" key="9">
    <source>
        <dbReference type="Proteomes" id="UP000306145"/>
    </source>
</evidence>
<dbReference type="FunFam" id="3.40.50.970:FF:000091">
    <property type="entry name" value="Xylulose-5-phosphate/fructose-6-phosphate phosphoketolase"/>
    <property type="match status" value="1"/>
</dbReference>
<dbReference type="PANTHER" id="PTHR31273">
    <property type="entry name" value="PHOSPHOKETOLASE-RELATED"/>
    <property type="match status" value="1"/>
</dbReference>
<dbReference type="NCBIfam" id="NF003619">
    <property type="entry name" value="PRK05261.1-4"/>
    <property type="match status" value="1"/>
</dbReference>
<protein>
    <recommendedName>
        <fullName evidence="5">Probable phosphoketolase</fullName>
        <ecNumber evidence="5">4.1.2.-</ecNumber>
    </recommendedName>
</protein>
<dbReference type="GO" id="GO:0000287">
    <property type="term" value="F:magnesium ion binding"/>
    <property type="evidence" value="ECO:0007669"/>
    <property type="project" value="UniProtKB-ARBA"/>
</dbReference>
<feature type="domain" description="Xylulose 5-phosphate/Fructose 6-phosphate phosphoketolase N-terminal" evidence="7">
    <location>
        <begin position="11"/>
        <end position="372"/>
    </location>
</feature>
<reference evidence="8 9" key="1">
    <citation type="submission" date="2019-06" db="EMBL/GenBank/DDBJ databases">
        <title>Micromonospora ordensis sp. nov., isolated from deep marine sediment.</title>
        <authorList>
            <person name="Veyisoglu A."/>
            <person name="Carro L."/>
            <person name="Klenk H.-P."/>
            <person name="Sahin N."/>
        </authorList>
    </citation>
    <scope>NUCLEOTIDE SEQUENCE [LARGE SCALE GENOMIC DNA]</scope>
    <source>
        <strain evidence="8 9">S2509</strain>
    </source>
</reference>
<dbReference type="Pfam" id="PF03894">
    <property type="entry name" value="XFP"/>
    <property type="match status" value="1"/>
</dbReference>
<keyword evidence="9" id="KW-1185">Reference proteome</keyword>
<dbReference type="InterPro" id="IPR018970">
    <property type="entry name" value="Xul5P/Fru6P_PKetolase_N"/>
</dbReference>
<dbReference type="InterPro" id="IPR019789">
    <property type="entry name" value="Xul5P/Fru6P_PKetolase_ThDP_BS"/>
</dbReference>
<evidence type="ECO:0000259" key="7">
    <source>
        <dbReference type="Pfam" id="PF09364"/>
    </source>
</evidence>
<dbReference type="Proteomes" id="UP000306145">
    <property type="component" value="Unassembled WGS sequence"/>
</dbReference>
<comment type="caution">
    <text evidence="8">The sequence shown here is derived from an EMBL/GenBank/DDBJ whole genome shotgun (WGS) entry which is preliminary data.</text>
</comment>
<dbReference type="InterPro" id="IPR009014">
    <property type="entry name" value="Transketo_C/PFOR_II"/>
</dbReference>
<dbReference type="HAMAP" id="MF_01403">
    <property type="entry name" value="Phosphoketolase"/>
    <property type="match status" value="1"/>
</dbReference>
<feature type="domain" description="Xylulose 5-phosphate/Fructose 6-phosphate phosphoketolase C-terminal" evidence="6">
    <location>
        <begin position="587"/>
        <end position="788"/>
    </location>
</feature>
<evidence type="ECO:0000256" key="5">
    <source>
        <dbReference type="HAMAP-Rule" id="MF_01403"/>
    </source>
</evidence>
<dbReference type="GO" id="GO:0005975">
    <property type="term" value="P:carbohydrate metabolic process"/>
    <property type="evidence" value="ECO:0007669"/>
    <property type="project" value="InterPro"/>
</dbReference>
<dbReference type="RefSeq" id="WP_139584438.1">
    <property type="nucleotide sequence ID" value="NZ_VDFY01000139.1"/>
</dbReference>
<dbReference type="InterPro" id="IPR029061">
    <property type="entry name" value="THDP-binding"/>
</dbReference>
<dbReference type="Gene3D" id="3.40.50.920">
    <property type="match status" value="1"/>
</dbReference>
<dbReference type="SUPFAM" id="SSF52518">
    <property type="entry name" value="Thiamin diphosphate-binding fold (THDP-binding)"/>
    <property type="match status" value="2"/>
</dbReference>
<keyword evidence="4 5" id="KW-0456">Lyase</keyword>
<dbReference type="AlphaFoldDB" id="A0A5C4QU42"/>
<gene>
    <name evidence="8" type="ORF">FHG89_11875</name>
</gene>
<dbReference type="InterPro" id="IPR018969">
    <property type="entry name" value="Xul5P/Fru6P_PKetolase_C"/>
</dbReference>
<evidence type="ECO:0000256" key="1">
    <source>
        <dbReference type="ARBA" id="ARBA00001964"/>
    </source>
</evidence>
<keyword evidence="3 5" id="KW-0786">Thiamine pyrophosphate</keyword>
<evidence type="ECO:0000256" key="4">
    <source>
        <dbReference type="ARBA" id="ARBA00023239"/>
    </source>
</evidence>
<dbReference type="NCBIfam" id="NF003616">
    <property type="entry name" value="PRK05261.1-1"/>
    <property type="match status" value="1"/>
</dbReference>
<dbReference type="EC" id="4.1.2.-" evidence="5"/>
<dbReference type="Pfam" id="PF09363">
    <property type="entry name" value="XFP_C"/>
    <property type="match status" value="1"/>
</dbReference>
<dbReference type="PIRSF" id="PIRSF017245">
    <property type="entry name" value="Phosphoketolase"/>
    <property type="match status" value="1"/>
</dbReference>